<dbReference type="SUPFAM" id="SSF52980">
    <property type="entry name" value="Restriction endonuclease-like"/>
    <property type="match status" value="1"/>
</dbReference>
<sequence>MAKDIFHEQVKRGLEKEGWTVTDDPLFLKWGNTTTYI</sequence>
<reference evidence="1 2" key="1">
    <citation type="submission" date="2023-01" db="EMBL/GenBank/DDBJ databases">
        <title>Novel diversity within Roseofilum (Cyanobacteria; Desertifilaceae) from marine benthic mats with descriptions of four novel species.</title>
        <authorList>
            <person name="Wang Y."/>
            <person name="Berthold D.E."/>
            <person name="Hu J."/>
            <person name="Lefler F.W."/>
            <person name="Laughinghouse H.D. IV."/>
        </authorList>
    </citation>
    <scope>NUCLEOTIDE SEQUENCE [LARGE SCALE GENOMIC DNA]</scope>
    <source>
        <strain evidence="1 2">BLCC-M91</strain>
    </source>
</reference>
<dbReference type="InterPro" id="IPR011335">
    <property type="entry name" value="Restrct_endonuc-II-like"/>
</dbReference>
<organism evidence="1 2">
    <name type="scientific">Roseofilum halophilum BLCC-M91</name>
    <dbReference type="NCBI Taxonomy" id="3022259"/>
    <lineage>
        <taxon>Bacteria</taxon>
        <taxon>Bacillati</taxon>
        <taxon>Cyanobacteriota</taxon>
        <taxon>Cyanophyceae</taxon>
        <taxon>Desertifilales</taxon>
        <taxon>Desertifilaceae</taxon>
        <taxon>Roseofilum</taxon>
        <taxon>Roseofilum halophilum</taxon>
    </lineage>
</organism>
<name>A0ABT7BQI6_9CYAN</name>
<dbReference type="Proteomes" id="UP001231370">
    <property type="component" value="Unassembled WGS sequence"/>
</dbReference>
<evidence type="ECO:0000313" key="2">
    <source>
        <dbReference type="Proteomes" id="UP001231370"/>
    </source>
</evidence>
<evidence type="ECO:0000313" key="1">
    <source>
        <dbReference type="EMBL" id="MDJ1181340.1"/>
    </source>
</evidence>
<dbReference type="RefSeq" id="WP_430540901.1">
    <property type="nucleotide sequence ID" value="NZ_JAQPOK010000162.1"/>
</dbReference>
<protein>
    <submittedName>
        <fullName evidence="1">Element excision factor XisH family protein</fullName>
    </submittedName>
</protein>
<keyword evidence="2" id="KW-1185">Reference proteome</keyword>
<dbReference type="InterPro" id="IPR014919">
    <property type="entry name" value="XisH"/>
</dbReference>
<dbReference type="Gene3D" id="3.40.1350.10">
    <property type="match status" value="1"/>
</dbReference>
<gene>
    <name evidence="1" type="ORF">PJF56_20975</name>
</gene>
<dbReference type="EMBL" id="JAQPOK010000162">
    <property type="protein sequence ID" value="MDJ1181340.1"/>
    <property type="molecule type" value="Genomic_DNA"/>
</dbReference>
<accession>A0ABT7BQI6</accession>
<dbReference type="Pfam" id="PF08814">
    <property type="entry name" value="XisH"/>
    <property type="match status" value="1"/>
</dbReference>
<comment type="caution">
    <text evidence="1">The sequence shown here is derived from an EMBL/GenBank/DDBJ whole genome shotgun (WGS) entry which is preliminary data.</text>
</comment>
<proteinExistence type="predicted"/>
<dbReference type="InterPro" id="IPR011856">
    <property type="entry name" value="tRNA_endonuc-like_dom_sf"/>
</dbReference>